<dbReference type="Proteomes" id="UP000243478">
    <property type="component" value="Unassembled WGS sequence"/>
</dbReference>
<evidence type="ECO:0000313" key="2">
    <source>
        <dbReference type="EMBL" id="KKD57419.1"/>
    </source>
</evidence>
<evidence type="ECO:0000313" key="3">
    <source>
        <dbReference type="EMBL" id="RTQ88897.1"/>
    </source>
</evidence>
<proteinExistence type="predicted"/>
<feature type="transmembrane region" description="Helical" evidence="1">
    <location>
        <begin position="69"/>
        <end position="91"/>
    </location>
</feature>
<feature type="transmembrane region" description="Helical" evidence="1">
    <location>
        <begin position="103"/>
        <end position="126"/>
    </location>
</feature>
<evidence type="ECO:0008006" key="6">
    <source>
        <dbReference type="Google" id="ProtNLM"/>
    </source>
</evidence>
<dbReference type="RefSeq" id="WP_043035001.1">
    <property type="nucleotide sequence ID" value="NZ_CP044092.1"/>
</dbReference>
<sequence length="132" mass="14134">MTAIDDSGVSTTGRQPLECGPCNVPAARTRSAPINARTAINTLSSLLFLLLVAHTTAYQQQMWPPSRVIHVHPVIVVLAYALGVLTLLLWIGGRRAPEPAQRLARWLPIVAWCLLGVGVAIIPVFLPGLSPA</sequence>
<keyword evidence="1" id="KW-1133">Transmembrane helix</keyword>
<protein>
    <recommendedName>
        <fullName evidence="6">Transmembrane protein</fullName>
    </recommendedName>
</protein>
<keyword evidence="1" id="KW-0472">Membrane</keyword>
<dbReference type="EMBL" id="RXLZ01000030">
    <property type="protein sequence ID" value="RTQ88897.1"/>
    <property type="molecule type" value="Genomic_DNA"/>
</dbReference>
<gene>
    <name evidence="3" type="ORF">EKL94_11700</name>
    <name evidence="2" type="ORF">VM57_07720</name>
</gene>
<dbReference type="Proteomes" id="UP000271705">
    <property type="component" value="Unassembled WGS sequence"/>
</dbReference>
<reference evidence="3 5" key="2">
    <citation type="submission" date="2018-12" db="EMBL/GenBank/DDBJ databases">
        <authorList>
            <person name="Kartti S."/>
            <person name="Manni A."/>
            <person name="Chemao El Fihri M.W."/>
            <person name="Laamarti M."/>
            <person name="Temsamani L."/>
            <person name="El Jamali J.E."/>
            <person name="Ouadghiri M."/>
            <person name="Ibrahimi A."/>
            <person name="Filati-Maltouf A."/>
        </authorList>
    </citation>
    <scope>NUCLEOTIDE SEQUENCE [LARGE SCALE GENOMIC DNA]</scope>
    <source>
        <strain evidence="3 5">MDMC339</strain>
    </source>
</reference>
<name>A0A0F5ZP37_STEMA</name>
<evidence type="ECO:0000256" key="1">
    <source>
        <dbReference type="SAM" id="Phobius"/>
    </source>
</evidence>
<keyword evidence="1" id="KW-0812">Transmembrane</keyword>
<accession>A0A0F5ZP37</accession>
<evidence type="ECO:0000313" key="4">
    <source>
        <dbReference type="Proteomes" id="UP000243478"/>
    </source>
</evidence>
<dbReference type="AlphaFoldDB" id="A0A0F5ZP37"/>
<feature type="transmembrane region" description="Helical" evidence="1">
    <location>
        <begin position="38"/>
        <end position="57"/>
    </location>
</feature>
<organism evidence="2 4">
    <name type="scientific">Stenotrophomonas maltophilia</name>
    <name type="common">Pseudomonas maltophilia</name>
    <name type="synonym">Xanthomonas maltophilia</name>
    <dbReference type="NCBI Taxonomy" id="40324"/>
    <lineage>
        <taxon>Bacteria</taxon>
        <taxon>Pseudomonadati</taxon>
        <taxon>Pseudomonadota</taxon>
        <taxon>Gammaproteobacteria</taxon>
        <taxon>Lysobacterales</taxon>
        <taxon>Lysobacteraceae</taxon>
        <taxon>Stenotrophomonas</taxon>
        <taxon>Stenotrophomonas maltophilia group</taxon>
    </lineage>
</organism>
<dbReference type="PATRIC" id="fig|40324.63.peg.2862"/>
<evidence type="ECO:0000313" key="5">
    <source>
        <dbReference type="Proteomes" id="UP000271705"/>
    </source>
</evidence>
<dbReference type="EMBL" id="JZRZ01000014">
    <property type="protein sequence ID" value="KKD57419.1"/>
    <property type="molecule type" value="Genomic_DNA"/>
</dbReference>
<reference evidence="2 4" key="1">
    <citation type="submission" date="2015-03" db="EMBL/GenBank/DDBJ databases">
        <title>Draft genome of Stenotrophomonas maltophila isolated from urine specimen.</title>
        <authorList>
            <person name="Murugan N."/>
            <person name="Malathi J."/>
            <person name="Umashankar V."/>
            <person name="Madhavan H."/>
        </authorList>
    </citation>
    <scope>NUCLEOTIDE SEQUENCE [LARGE SCALE GENOMIC DNA]</scope>
    <source>
        <strain evidence="2 4">JMNMN1</strain>
    </source>
</reference>
<comment type="caution">
    <text evidence="2">The sequence shown here is derived from an EMBL/GenBank/DDBJ whole genome shotgun (WGS) entry which is preliminary data.</text>
</comment>